<feature type="region of interest" description="Disordered" evidence="1">
    <location>
        <begin position="1"/>
        <end position="73"/>
    </location>
</feature>
<dbReference type="Proteomes" id="UP001627154">
    <property type="component" value="Unassembled WGS sequence"/>
</dbReference>
<name>A0ABD2WNJ3_9HYME</name>
<sequence length="123" mass="13442">MKTSGPLSEQSNLSSAGDQTGGSIRESVPEQPYESKAQSQCPEIRSKASKGISTKYKTRQAKETIENDNQGDDIDDNVIDKLYHLGINAFVPQDQVGGVFENGVPSDERIRLAPLKYESKILA</sequence>
<dbReference type="AlphaFoldDB" id="A0ABD2WNJ3"/>
<protein>
    <submittedName>
        <fullName evidence="2">Uncharacterized protein</fullName>
    </submittedName>
</protein>
<accession>A0ABD2WNJ3</accession>
<comment type="caution">
    <text evidence="2">The sequence shown here is derived from an EMBL/GenBank/DDBJ whole genome shotgun (WGS) entry which is preliminary data.</text>
</comment>
<dbReference type="EMBL" id="JBJJXI010000092">
    <property type="protein sequence ID" value="KAL3394555.1"/>
    <property type="molecule type" value="Genomic_DNA"/>
</dbReference>
<feature type="compositionally biased region" description="Polar residues" evidence="1">
    <location>
        <begin position="1"/>
        <end position="22"/>
    </location>
</feature>
<evidence type="ECO:0000313" key="3">
    <source>
        <dbReference type="Proteomes" id="UP001627154"/>
    </source>
</evidence>
<reference evidence="2 3" key="1">
    <citation type="journal article" date="2024" name="bioRxiv">
        <title>A reference genome for Trichogramma kaykai: A tiny desert-dwelling parasitoid wasp with competing sex-ratio distorters.</title>
        <authorList>
            <person name="Culotta J."/>
            <person name="Lindsey A.R."/>
        </authorList>
    </citation>
    <scope>NUCLEOTIDE SEQUENCE [LARGE SCALE GENOMIC DNA]</scope>
    <source>
        <strain evidence="2 3">KSX58</strain>
    </source>
</reference>
<proteinExistence type="predicted"/>
<keyword evidence="3" id="KW-1185">Reference proteome</keyword>
<organism evidence="2 3">
    <name type="scientific">Trichogramma kaykai</name>
    <dbReference type="NCBI Taxonomy" id="54128"/>
    <lineage>
        <taxon>Eukaryota</taxon>
        <taxon>Metazoa</taxon>
        <taxon>Ecdysozoa</taxon>
        <taxon>Arthropoda</taxon>
        <taxon>Hexapoda</taxon>
        <taxon>Insecta</taxon>
        <taxon>Pterygota</taxon>
        <taxon>Neoptera</taxon>
        <taxon>Endopterygota</taxon>
        <taxon>Hymenoptera</taxon>
        <taxon>Apocrita</taxon>
        <taxon>Proctotrupomorpha</taxon>
        <taxon>Chalcidoidea</taxon>
        <taxon>Trichogrammatidae</taxon>
        <taxon>Trichogramma</taxon>
    </lineage>
</organism>
<evidence type="ECO:0000256" key="1">
    <source>
        <dbReference type="SAM" id="MobiDB-lite"/>
    </source>
</evidence>
<evidence type="ECO:0000313" key="2">
    <source>
        <dbReference type="EMBL" id="KAL3394555.1"/>
    </source>
</evidence>
<gene>
    <name evidence="2" type="ORF">TKK_011546</name>
</gene>